<proteinExistence type="predicted"/>
<dbReference type="EMBL" id="JAVLET010000010">
    <property type="protein sequence ID" value="KAL0467386.1"/>
    <property type="molecule type" value="Genomic_DNA"/>
</dbReference>
<dbReference type="Proteomes" id="UP001451303">
    <property type="component" value="Unassembled WGS sequence"/>
</dbReference>
<keyword evidence="1" id="KW-1133">Transmembrane helix</keyword>
<sequence>MFLLRHGIFLFSFYFTSFLLITQLAGALFSVLFKGYQLSFYIIRERETGSGPWNLRMVAAAAVMLDRGRLVGTVGWVYYSSWVTDHQLKLLPWAAPIGESGEQIIK</sequence>
<reference evidence="2 3" key="1">
    <citation type="submission" date="2023-09" db="EMBL/GenBank/DDBJ databases">
        <title>Multi-omics analysis of a traditional fermented food reveals byproduct-associated fungal strains for waste-to-food upcycling.</title>
        <authorList>
            <consortium name="Lawrence Berkeley National Laboratory"/>
            <person name="Rekdal V.M."/>
            <person name="Villalobos-Escobedo J.M."/>
            <person name="Rodriguez-Valeron N."/>
            <person name="Garcia M.O."/>
            <person name="Vasquez D.P."/>
            <person name="Damayanti I."/>
            <person name="Sorensen P.M."/>
            <person name="Baidoo E.E."/>
            <person name="De Carvalho A.C."/>
            <person name="Riley R."/>
            <person name="Lipzen A."/>
            <person name="He G."/>
            <person name="Yan M."/>
            <person name="Haridas S."/>
            <person name="Daum C."/>
            <person name="Yoshinaga Y."/>
            <person name="Ng V."/>
            <person name="Grigoriev I.V."/>
            <person name="Munk R."/>
            <person name="Nuraida L."/>
            <person name="Wijaya C.H."/>
            <person name="Morales P.-C."/>
            <person name="Keasling J.D."/>
        </authorList>
    </citation>
    <scope>NUCLEOTIDE SEQUENCE [LARGE SCALE GENOMIC DNA]</scope>
    <source>
        <strain evidence="2 3">FGSC 2613</strain>
    </source>
</reference>
<organism evidence="2 3">
    <name type="scientific">Neurospora intermedia</name>
    <dbReference type="NCBI Taxonomy" id="5142"/>
    <lineage>
        <taxon>Eukaryota</taxon>
        <taxon>Fungi</taxon>
        <taxon>Dikarya</taxon>
        <taxon>Ascomycota</taxon>
        <taxon>Pezizomycotina</taxon>
        <taxon>Sordariomycetes</taxon>
        <taxon>Sordariomycetidae</taxon>
        <taxon>Sordariales</taxon>
        <taxon>Sordariaceae</taxon>
        <taxon>Neurospora</taxon>
    </lineage>
</organism>
<keyword evidence="3" id="KW-1185">Reference proteome</keyword>
<evidence type="ECO:0000313" key="3">
    <source>
        <dbReference type="Proteomes" id="UP001451303"/>
    </source>
</evidence>
<keyword evidence="1" id="KW-0812">Transmembrane</keyword>
<evidence type="ECO:0000313" key="2">
    <source>
        <dbReference type="EMBL" id="KAL0467386.1"/>
    </source>
</evidence>
<gene>
    <name evidence="2" type="ORF">QR685DRAFT_574821</name>
</gene>
<feature type="transmembrane region" description="Helical" evidence="1">
    <location>
        <begin position="12"/>
        <end position="33"/>
    </location>
</feature>
<accession>A0ABR3D3X0</accession>
<keyword evidence="1" id="KW-0472">Membrane</keyword>
<protein>
    <submittedName>
        <fullName evidence="2">Uncharacterized protein</fullName>
    </submittedName>
</protein>
<comment type="caution">
    <text evidence="2">The sequence shown here is derived from an EMBL/GenBank/DDBJ whole genome shotgun (WGS) entry which is preliminary data.</text>
</comment>
<name>A0ABR3D3X0_NEUIN</name>
<evidence type="ECO:0000256" key="1">
    <source>
        <dbReference type="SAM" id="Phobius"/>
    </source>
</evidence>